<feature type="domain" description="HTH araC/xylS-type" evidence="4">
    <location>
        <begin position="183"/>
        <end position="282"/>
    </location>
</feature>
<dbReference type="PANTHER" id="PTHR43280:SF28">
    <property type="entry name" value="HTH-TYPE TRANSCRIPTIONAL ACTIVATOR RHAS"/>
    <property type="match status" value="1"/>
</dbReference>
<dbReference type="InterPro" id="IPR037923">
    <property type="entry name" value="HTH-like"/>
</dbReference>
<dbReference type="SUPFAM" id="SSF51215">
    <property type="entry name" value="Regulatory protein AraC"/>
    <property type="match status" value="1"/>
</dbReference>
<dbReference type="InterPro" id="IPR003313">
    <property type="entry name" value="AraC-bd"/>
</dbReference>
<keyword evidence="3" id="KW-0804">Transcription</keyword>
<evidence type="ECO:0000256" key="3">
    <source>
        <dbReference type="ARBA" id="ARBA00023163"/>
    </source>
</evidence>
<proteinExistence type="predicted"/>
<dbReference type="Proteomes" id="UP000069697">
    <property type="component" value="Unassembled WGS sequence"/>
</dbReference>
<name>A0A117I0V2_PAEAM</name>
<reference evidence="6" key="2">
    <citation type="submission" date="2016-01" db="EMBL/GenBank/DDBJ databases">
        <title>Draft Genome Sequence of Paenibacillus amylolyticus Heshi-A3 that Was Isolated from Fermented Rice Bran with Aging Salted Mackerel, Which Was Named Heshiko as Traditional Fermented Seafood in Japan.</title>
        <authorList>
            <person name="Akuzawa S."/>
            <person name="Nakagawa J."/>
            <person name="Kanekatsu T."/>
            <person name="Kubota E."/>
            <person name="Ohtake R."/>
            <person name="Suzuki T."/>
            <person name="Kanesaki Y."/>
        </authorList>
    </citation>
    <scope>NUCLEOTIDE SEQUENCE [LARGE SCALE GENOMIC DNA]</scope>
    <source>
        <strain evidence="6">Heshi-A3</strain>
    </source>
</reference>
<keyword evidence="1" id="KW-0805">Transcription regulation</keyword>
<gene>
    <name evidence="5" type="ORF">PAHA3_1303</name>
</gene>
<dbReference type="PROSITE" id="PS01124">
    <property type="entry name" value="HTH_ARAC_FAMILY_2"/>
    <property type="match status" value="1"/>
</dbReference>
<dbReference type="SMART" id="SM00342">
    <property type="entry name" value="HTH_ARAC"/>
    <property type="match status" value="1"/>
</dbReference>
<dbReference type="Pfam" id="PF12833">
    <property type="entry name" value="HTH_18"/>
    <property type="match status" value="1"/>
</dbReference>
<reference evidence="5 6" key="1">
    <citation type="journal article" date="2016" name="Genome Announc.">
        <title>Draft Genome Sequence of Paenibacillus amylolyticus Heshi-A3, Isolated from Fermented Rice Bran in a Japanese Fermented Seafood Dish.</title>
        <authorList>
            <person name="Akuzawa S."/>
            <person name="Nagaoka J."/>
            <person name="Kanekatsu M."/>
            <person name="Kubota E."/>
            <person name="Ohtake R."/>
            <person name="Suzuki T."/>
            <person name="Kanesaki Y."/>
        </authorList>
    </citation>
    <scope>NUCLEOTIDE SEQUENCE [LARGE SCALE GENOMIC DNA]</scope>
    <source>
        <strain evidence="5 6">Heshi-A3</strain>
    </source>
</reference>
<dbReference type="Pfam" id="PF02311">
    <property type="entry name" value="AraC_binding"/>
    <property type="match status" value="1"/>
</dbReference>
<dbReference type="InterPro" id="IPR009057">
    <property type="entry name" value="Homeodomain-like_sf"/>
</dbReference>
<dbReference type="GO" id="GO:0043565">
    <property type="term" value="F:sequence-specific DNA binding"/>
    <property type="evidence" value="ECO:0007669"/>
    <property type="project" value="InterPro"/>
</dbReference>
<dbReference type="RefSeq" id="WP_235599375.1">
    <property type="nucleotide sequence ID" value="NZ_BCNV01000001.1"/>
</dbReference>
<accession>A0A117I0V2</accession>
<dbReference type="Gene3D" id="2.60.120.10">
    <property type="entry name" value="Jelly Rolls"/>
    <property type="match status" value="1"/>
</dbReference>
<evidence type="ECO:0000256" key="1">
    <source>
        <dbReference type="ARBA" id="ARBA00023015"/>
    </source>
</evidence>
<dbReference type="AlphaFoldDB" id="A0A117I0V2"/>
<evidence type="ECO:0000313" key="5">
    <source>
        <dbReference type="EMBL" id="GAS81229.1"/>
    </source>
</evidence>
<protein>
    <submittedName>
        <fullName evidence="5">AraC family transcriptional regulator</fullName>
    </submittedName>
</protein>
<evidence type="ECO:0000259" key="4">
    <source>
        <dbReference type="PROSITE" id="PS01124"/>
    </source>
</evidence>
<keyword evidence="2" id="KW-0238">DNA-binding</keyword>
<organism evidence="5 6">
    <name type="scientific">Paenibacillus amylolyticus</name>
    <dbReference type="NCBI Taxonomy" id="1451"/>
    <lineage>
        <taxon>Bacteria</taxon>
        <taxon>Bacillati</taxon>
        <taxon>Bacillota</taxon>
        <taxon>Bacilli</taxon>
        <taxon>Bacillales</taxon>
        <taxon>Paenibacillaceae</taxon>
        <taxon>Paenibacillus</taxon>
    </lineage>
</organism>
<dbReference type="SUPFAM" id="SSF46689">
    <property type="entry name" value="Homeodomain-like"/>
    <property type="match status" value="2"/>
</dbReference>
<evidence type="ECO:0000313" key="6">
    <source>
        <dbReference type="Proteomes" id="UP000069697"/>
    </source>
</evidence>
<comment type="caution">
    <text evidence="5">The sequence shown here is derived from an EMBL/GenBank/DDBJ whole genome shotgun (WGS) entry which is preliminary data.</text>
</comment>
<sequence>MNVPSMMQFSAPLEYSYRSTSTYNPGKSDGFHSHPHYEIYYFHAGECTYIIGDRVYNLEPGDLVLMHGLTLHRPHPKPGSAYERSTLHFDPSAIRSNLHPDRMVEVLKPFEELRNCRVNLTGETRSEFEALLHDLHRLSQSQTSYRQERMNVRLCDLLYFVAEICQGNVEEHLPSSERERHIQHIIRYVDTHYMKDIGLDDLALELHLSKPYLAGMFKEMTGLTIFKYLYDRRINQAKLLFQFQPEITVTEASRLSGFKRLSHFSRMFKQSVGCSPDLYRSQLHRQT</sequence>
<dbReference type="InterPro" id="IPR018060">
    <property type="entry name" value="HTH_AraC"/>
</dbReference>
<dbReference type="Gene3D" id="1.10.10.60">
    <property type="entry name" value="Homeodomain-like"/>
    <property type="match status" value="2"/>
</dbReference>
<dbReference type="InterPro" id="IPR014710">
    <property type="entry name" value="RmlC-like_jellyroll"/>
</dbReference>
<dbReference type="EMBL" id="BCNV01000001">
    <property type="protein sequence ID" value="GAS81229.1"/>
    <property type="molecule type" value="Genomic_DNA"/>
</dbReference>
<dbReference type="PANTHER" id="PTHR43280">
    <property type="entry name" value="ARAC-FAMILY TRANSCRIPTIONAL REGULATOR"/>
    <property type="match status" value="1"/>
</dbReference>
<dbReference type="GO" id="GO:0003700">
    <property type="term" value="F:DNA-binding transcription factor activity"/>
    <property type="evidence" value="ECO:0007669"/>
    <property type="project" value="InterPro"/>
</dbReference>
<evidence type="ECO:0000256" key="2">
    <source>
        <dbReference type="ARBA" id="ARBA00023125"/>
    </source>
</evidence>